<dbReference type="FunFam" id="3.30.1490.20:FF:000020">
    <property type="entry name" value="Protein lysine acetyltransferase"/>
    <property type="match status" value="1"/>
</dbReference>
<dbReference type="Pfam" id="PF13607">
    <property type="entry name" value="Succ_CoA_lig"/>
    <property type="match status" value="1"/>
</dbReference>
<keyword evidence="7" id="KW-0808">Transferase</keyword>
<evidence type="ECO:0000256" key="2">
    <source>
        <dbReference type="ARBA" id="ARBA00022741"/>
    </source>
</evidence>
<dbReference type="InterPro" id="IPR013815">
    <property type="entry name" value="ATP_grasp_subdomain_1"/>
</dbReference>
<name>A0A7W7Y6P5_9BACT</name>
<dbReference type="Gene3D" id="3.40.50.261">
    <property type="entry name" value="Succinyl-CoA synthetase domains"/>
    <property type="match status" value="2"/>
</dbReference>
<dbReference type="GO" id="GO:0043758">
    <property type="term" value="F:acetate-CoA ligase (ADP-forming) activity"/>
    <property type="evidence" value="ECO:0007669"/>
    <property type="project" value="InterPro"/>
</dbReference>
<evidence type="ECO:0000256" key="3">
    <source>
        <dbReference type="ARBA" id="ARBA00022840"/>
    </source>
</evidence>
<keyword evidence="2 5" id="KW-0547">Nucleotide-binding</keyword>
<keyword evidence="1" id="KW-0436">Ligase</keyword>
<dbReference type="InterPro" id="IPR003781">
    <property type="entry name" value="CoA-bd"/>
</dbReference>
<dbReference type="EMBL" id="JACHIG010000001">
    <property type="protein sequence ID" value="MBB5030613.1"/>
    <property type="molecule type" value="Genomic_DNA"/>
</dbReference>
<comment type="similarity">
    <text evidence="4">In the N-terminal section; belongs to the acetate CoA ligase alpha subunit family.</text>
</comment>
<dbReference type="Gene3D" id="3.30.1490.20">
    <property type="entry name" value="ATP-grasp fold, A domain"/>
    <property type="match status" value="1"/>
</dbReference>
<dbReference type="InterPro" id="IPR032875">
    <property type="entry name" value="Succ_CoA_lig_flav_dom"/>
</dbReference>
<dbReference type="Pfam" id="PF13380">
    <property type="entry name" value="CoA_binding_2"/>
    <property type="match status" value="1"/>
</dbReference>
<evidence type="ECO:0000256" key="1">
    <source>
        <dbReference type="ARBA" id="ARBA00022598"/>
    </source>
</evidence>
<evidence type="ECO:0000313" key="8">
    <source>
        <dbReference type="Proteomes" id="UP000590740"/>
    </source>
</evidence>
<evidence type="ECO:0000256" key="4">
    <source>
        <dbReference type="ARBA" id="ARBA00060888"/>
    </source>
</evidence>
<proteinExistence type="inferred from homology"/>
<dbReference type="AlphaFoldDB" id="A0A7W7Y6P5"/>
<keyword evidence="8" id="KW-1185">Reference proteome</keyword>
<sequence>MSLASFFQPRSIALVGATERAGSVGLAIWENLRGFAGTVYPVNAKRAEVCGVRAYPSIAALPEVPELVVIVTPAPTVTALVEEAGAAGVRAVVVISAGFKETGAEGTRLEAEVLAAARKHGVRLIGPNCLGLMNPHAGLNATFASSRALPGRVAFLSQSGALCTAILDWSHDQYVGFSAFVSTGAMADVGWGDLIRYFGEDPHTSSIVIYMESVGADAAAFLAAARAVAAQKPIVVIKVGRTAEASRVAASHTGALTGSDAVLDAALRQSGVLRVDTIEELFDMAEVLAKQPLPTGRRLGIVTNAGGPGALATDALVLGQGLLAELSAQSMAALNAVLPQSWSHNNPVDVLGDADAARFAQALRIVAGDPGVDGVLAILTPQAMTQPTEIAREVAQIAAGFGKPLLASWMGAQCVQEGRGVLNAAGVPTYDYPDEAAHAFVRMREHRIRLTLLSETLNAHAEDDDVELPLVGDMIDAVLKSGRTLMNEQEAKQLLSVAGIPIVETRIAYTEDAAVEAAEAIGYPVVLKLLSSTITHKSDCGGVQLNLMNAAAVQQAWRLIRDNVTHVHGLAAFDGVTVQRMMTQKGVELILGASTDAQFGPVLLFGAGGTLVEVLKDHVLALPPLNHALARRWVEQTRISKVLHGVRAQPAVDLSALDAVLVKFARLLQHERRIVELDINPLLATADGVVALDARVLLRSGL</sequence>
<dbReference type="SUPFAM" id="SSF52210">
    <property type="entry name" value="Succinyl-CoA synthetase domains"/>
    <property type="match status" value="2"/>
</dbReference>
<dbReference type="SUPFAM" id="SSF56059">
    <property type="entry name" value="Glutathione synthetase ATP-binding domain-like"/>
    <property type="match status" value="1"/>
</dbReference>
<dbReference type="Proteomes" id="UP000590740">
    <property type="component" value="Unassembled WGS sequence"/>
</dbReference>
<accession>A0A7W7Y6P5</accession>
<dbReference type="InterPro" id="IPR011761">
    <property type="entry name" value="ATP-grasp"/>
</dbReference>
<organism evidence="7 8">
    <name type="scientific">Prosthecobacter vanneervenii</name>
    <dbReference type="NCBI Taxonomy" id="48466"/>
    <lineage>
        <taxon>Bacteria</taxon>
        <taxon>Pseudomonadati</taxon>
        <taxon>Verrucomicrobiota</taxon>
        <taxon>Verrucomicrobiia</taxon>
        <taxon>Verrucomicrobiales</taxon>
        <taxon>Verrucomicrobiaceae</taxon>
        <taxon>Prosthecobacter</taxon>
    </lineage>
</organism>
<gene>
    <name evidence="7" type="ORF">HNQ65_000167</name>
</gene>
<comment type="caution">
    <text evidence="7">The sequence shown here is derived from an EMBL/GenBank/DDBJ whole genome shotgun (WGS) entry which is preliminary data.</text>
</comment>
<dbReference type="InterPro" id="IPR043938">
    <property type="entry name" value="Ligase_CoA_dom"/>
</dbReference>
<dbReference type="Pfam" id="PF13549">
    <property type="entry name" value="ATP-grasp_5"/>
    <property type="match status" value="1"/>
</dbReference>
<dbReference type="Gene3D" id="3.40.50.720">
    <property type="entry name" value="NAD(P)-binding Rossmann-like Domain"/>
    <property type="match status" value="1"/>
</dbReference>
<evidence type="ECO:0000259" key="6">
    <source>
        <dbReference type="PROSITE" id="PS50975"/>
    </source>
</evidence>
<protein>
    <submittedName>
        <fullName evidence="7">Acetyltransferase</fullName>
    </submittedName>
</protein>
<dbReference type="RefSeq" id="WP_184337429.1">
    <property type="nucleotide sequence ID" value="NZ_JACHIG010000001.1"/>
</dbReference>
<dbReference type="PANTHER" id="PTHR43334:SF1">
    <property type="entry name" value="3-HYDROXYPROPIONATE--COA LIGASE [ADP-FORMING]"/>
    <property type="match status" value="1"/>
</dbReference>
<dbReference type="SMART" id="SM00881">
    <property type="entry name" value="CoA_binding"/>
    <property type="match status" value="1"/>
</dbReference>
<dbReference type="Pfam" id="PF19045">
    <property type="entry name" value="Ligase_CoA_2"/>
    <property type="match status" value="1"/>
</dbReference>
<dbReference type="InterPro" id="IPR036291">
    <property type="entry name" value="NAD(P)-bd_dom_sf"/>
</dbReference>
<dbReference type="InterPro" id="IPR016102">
    <property type="entry name" value="Succinyl-CoA_synth-like"/>
</dbReference>
<evidence type="ECO:0000313" key="7">
    <source>
        <dbReference type="EMBL" id="MBB5030613.1"/>
    </source>
</evidence>
<dbReference type="GO" id="GO:0046872">
    <property type="term" value="F:metal ion binding"/>
    <property type="evidence" value="ECO:0007669"/>
    <property type="project" value="InterPro"/>
</dbReference>
<dbReference type="Gene3D" id="3.30.470.20">
    <property type="entry name" value="ATP-grasp fold, B domain"/>
    <property type="match status" value="1"/>
</dbReference>
<dbReference type="SUPFAM" id="SSF51735">
    <property type="entry name" value="NAD(P)-binding Rossmann-fold domains"/>
    <property type="match status" value="1"/>
</dbReference>
<feature type="domain" description="ATP-grasp" evidence="6">
    <location>
        <begin position="492"/>
        <end position="528"/>
    </location>
</feature>
<dbReference type="GO" id="GO:0016740">
    <property type="term" value="F:transferase activity"/>
    <property type="evidence" value="ECO:0007669"/>
    <property type="project" value="UniProtKB-KW"/>
</dbReference>
<dbReference type="PANTHER" id="PTHR43334">
    <property type="entry name" value="ACETATE--COA LIGASE [ADP-FORMING]"/>
    <property type="match status" value="1"/>
</dbReference>
<keyword evidence="3 5" id="KW-0067">ATP-binding</keyword>
<reference evidence="7 8" key="1">
    <citation type="submission" date="2020-08" db="EMBL/GenBank/DDBJ databases">
        <title>Genomic Encyclopedia of Type Strains, Phase IV (KMG-IV): sequencing the most valuable type-strain genomes for metagenomic binning, comparative biology and taxonomic classification.</title>
        <authorList>
            <person name="Goeker M."/>
        </authorList>
    </citation>
    <scope>NUCLEOTIDE SEQUENCE [LARGE SCALE GENOMIC DNA]</scope>
    <source>
        <strain evidence="7 8">DSM 12252</strain>
    </source>
</reference>
<evidence type="ECO:0000256" key="5">
    <source>
        <dbReference type="PROSITE-ProRule" id="PRU00409"/>
    </source>
</evidence>
<dbReference type="InterPro" id="IPR051538">
    <property type="entry name" value="Acyl-CoA_Synth/Transferase"/>
</dbReference>
<dbReference type="GO" id="GO:0005524">
    <property type="term" value="F:ATP binding"/>
    <property type="evidence" value="ECO:0007669"/>
    <property type="project" value="UniProtKB-UniRule"/>
</dbReference>
<dbReference type="PROSITE" id="PS50975">
    <property type="entry name" value="ATP_GRASP"/>
    <property type="match status" value="1"/>
</dbReference>